<dbReference type="AlphaFoldDB" id="A0A1A9RDI2"/>
<dbReference type="GO" id="GO:0003677">
    <property type="term" value="F:DNA binding"/>
    <property type="evidence" value="ECO:0007669"/>
    <property type="project" value="InterPro"/>
</dbReference>
<reference evidence="2" key="1">
    <citation type="submission" date="2016-05" db="EMBL/GenBank/DDBJ databases">
        <title>Draft genome of Corynebacterium afermentans subsp. afermentans LCDC 88199T.</title>
        <authorList>
            <person name="Bernier A.-M."/>
            <person name="Bernard K."/>
        </authorList>
    </citation>
    <scope>NUCLEOTIDE SEQUENCE [LARGE SCALE GENOMIC DNA]</scope>
    <source>
        <strain evidence="2">NML01-0328</strain>
    </source>
</reference>
<comment type="caution">
    <text evidence="1">The sequence shown here is derived from an EMBL/GenBank/DDBJ whole genome shotgun (WGS) entry which is preliminary data.</text>
</comment>
<dbReference type="RefSeq" id="WP_064104466.1">
    <property type="nucleotide sequence ID" value="NZ_LXSF01000006.1"/>
</dbReference>
<gene>
    <name evidence="1" type="ORF">A7P85_06430</name>
</gene>
<dbReference type="EMBL" id="LXSF01000006">
    <property type="protein sequence ID" value="OAM16346.1"/>
    <property type="molecule type" value="Genomic_DNA"/>
</dbReference>
<dbReference type="InterPro" id="IPR048188">
    <property type="entry name" value="YmfL-like"/>
</dbReference>
<sequence length="159" mass="16982">MTPSPINQAIRTMAQSPNGGYAASAAMLGMTTAALENRLYEVKGQRIGIAEAMLLQRLTDRTDFAAAVAAESGGVFVPVPEMDAAALLGEDIRDHLHGAVEELGQLFVQWRESTADGFLSRPESAELWAQVRGVVSHLVSVAALTDRIYGDFPDAAEKP</sequence>
<organism evidence="1 2">
    <name type="scientific">Eikenella corrodens</name>
    <dbReference type="NCBI Taxonomy" id="539"/>
    <lineage>
        <taxon>Bacteria</taxon>
        <taxon>Pseudomonadati</taxon>
        <taxon>Pseudomonadota</taxon>
        <taxon>Betaproteobacteria</taxon>
        <taxon>Neisseriales</taxon>
        <taxon>Neisseriaceae</taxon>
        <taxon>Eikenella</taxon>
    </lineage>
</organism>
<dbReference type="NCBIfam" id="NF041471">
    <property type="entry name" value="phage_reg_YmfL"/>
    <property type="match status" value="1"/>
</dbReference>
<protein>
    <submittedName>
        <fullName evidence="1">Uncharacterized protein</fullName>
    </submittedName>
</protein>
<proteinExistence type="predicted"/>
<dbReference type="InterPro" id="IPR009679">
    <property type="entry name" value="Phage_186_CII-like"/>
</dbReference>
<evidence type="ECO:0000313" key="2">
    <source>
        <dbReference type="Proteomes" id="UP000078003"/>
    </source>
</evidence>
<dbReference type="Pfam" id="PF06892">
    <property type="entry name" value="Phage_CP76"/>
    <property type="match status" value="1"/>
</dbReference>
<name>A0A1A9RDI2_EIKCO</name>
<evidence type="ECO:0000313" key="1">
    <source>
        <dbReference type="EMBL" id="OAM16346.1"/>
    </source>
</evidence>
<accession>A0A1A9RDI2</accession>
<dbReference type="Proteomes" id="UP000078003">
    <property type="component" value="Unassembled WGS sequence"/>
</dbReference>